<feature type="active site" description="Proton donor" evidence="8">
    <location>
        <position position="514"/>
    </location>
</feature>
<evidence type="ECO:0000256" key="7">
    <source>
        <dbReference type="ARBA" id="ARBA00033000"/>
    </source>
</evidence>
<dbReference type="InterPro" id="IPR015883">
    <property type="entry name" value="Glyco_hydro_20_cat"/>
</dbReference>
<dbReference type="Pfam" id="PF02838">
    <property type="entry name" value="Glyco_hydro_20b"/>
    <property type="match status" value="1"/>
</dbReference>
<keyword evidence="9" id="KW-0732">Signal</keyword>
<dbReference type="RefSeq" id="WP_252589196.1">
    <property type="nucleotide sequence ID" value="NZ_JAMWYS010000053.1"/>
</dbReference>
<dbReference type="Gene3D" id="3.30.379.10">
    <property type="entry name" value="Chitobiase/beta-hexosaminidase domain 2-like"/>
    <property type="match status" value="1"/>
</dbReference>
<dbReference type="PANTHER" id="PTHR22600:SF57">
    <property type="entry name" value="BETA-N-ACETYLHEXOSAMINIDASE"/>
    <property type="match status" value="1"/>
</dbReference>
<dbReference type="PANTHER" id="PTHR22600">
    <property type="entry name" value="BETA-HEXOSAMINIDASE"/>
    <property type="match status" value="1"/>
</dbReference>
<dbReference type="Gene3D" id="2.60.40.290">
    <property type="match status" value="1"/>
</dbReference>
<organism evidence="11 12">
    <name type="scientific">Solitalea agri</name>
    <dbReference type="NCBI Taxonomy" id="2953739"/>
    <lineage>
        <taxon>Bacteria</taxon>
        <taxon>Pseudomonadati</taxon>
        <taxon>Bacteroidota</taxon>
        <taxon>Sphingobacteriia</taxon>
        <taxon>Sphingobacteriales</taxon>
        <taxon>Sphingobacteriaceae</taxon>
        <taxon>Solitalea</taxon>
    </lineage>
</organism>
<evidence type="ECO:0000256" key="3">
    <source>
        <dbReference type="ARBA" id="ARBA00012663"/>
    </source>
</evidence>
<dbReference type="EC" id="3.2.1.52" evidence="3"/>
<dbReference type="PRINTS" id="PR00738">
    <property type="entry name" value="GLHYDRLASE20"/>
</dbReference>
<evidence type="ECO:0000259" key="10">
    <source>
        <dbReference type="SMART" id="SM01081"/>
    </source>
</evidence>
<reference evidence="11" key="1">
    <citation type="submission" date="2022-06" db="EMBL/GenBank/DDBJ databases">
        <title>Solitalea sp. MAHUQ-68 isolated from rhizospheric soil.</title>
        <authorList>
            <person name="Huq M.A."/>
        </authorList>
    </citation>
    <scope>NUCLEOTIDE SEQUENCE</scope>
    <source>
        <strain evidence="11">MAHUQ-68</strain>
    </source>
</reference>
<evidence type="ECO:0000256" key="6">
    <source>
        <dbReference type="ARBA" id="ARBA00030512"/>
    </source>
</evidence>
<name>A0A9X2F3P7_9SPHI</name>
<dbReference type="InterPro" id="IPR008965">
    <property type="entry name" value="CBM2/CBM3_carb-bd_dom_sf"/>
</dbReference>
<dbReference type="Gene3D" id="3.20.20.80">
    <property type="entry name" value="Glycosidases"/>
    <property type="match status" value="1"/>
</dbReference>
<gene>
    <name evidence="11" type="ORF">NF867_15070</name>
</gene>
<dbReference type="SMART" id="SM01081">
    <property type="entry name" value="CHB_HEX"/>
    <property type="match status" value="1"/>
</dbReference>
<evidence type="ECO:0000256" key="4">
    <source>
        <dbReference type="ARBA" id="ARBA00022801"/>
    </source>
</evidence>
<dbReference type="AlphaFoldDB" id="A0A9X2F3P7"/>
<comment type="caution">
    <text evidence="11">The sequence shown here is derived from an EMBL/GenBank/DDBJ whole genome shotgun (WGS) entry which is preliminary data.</text>
</comment>
<sequence length="844" mass="94989">MIKKLFAYIMVLLAVTCNSLAQNKHFDVNKLALKLILIENDQPRRSSKFELVFTNHSNQVFPSTGWTIYYNGNISKIEAPEITASLVNGDFHKLIPTDKFKEIESGATQKIGLTTNREMDNFSEALSGFYLVWNDEPEKGYDIKDFEFSSIVDRTAKELTISSAAFKDNQVIKNIPEAKLTKIFPTPVSYTETNASFAITPNTIIFSPKDFANEANLFSNDLASVLNKSLKVETIDKGKGIVLNVDPNLGKEAYRLSVSNENITISASTQTGAFYGLQSLKILIDAKYWKGKHTEILIKGVEVTDGPRFGFRGFMMDVARNFQQKQEVLKLIDALALYKINTLHFHFSDDEGWRIEIPALPELTEVGAKRGHTLDDKKNIVPSYGSGADITNTSGSGFYTKADFIEILKYANARHIAVIPEIETPGHARAAIKSMDARYERLMREGKKAEAEEFLLRDLNDESVYRSVQHWNDNVMNVALPSTYKFLATVVDELAKMYAEAGAPLTSVHFGGDEVPRGVWTKSPAVKSLMEKNSDIKNTDDLWYYYFGNVNDLLKKRQLYLSGWEEIGMRKVRNEAGSHYIANPDFANENFHTDVWNNVPGTGNEDLAYRLANAGYKVVLTCVTNFYLDLAYNKSFDEIGQNWGGYVDINKPFDFIPFDYIKNMKEDDRGEPLNKEIIKGKTPLTEAGKKNIVGIQAPLWSEMIKSPKRFEYLLFPKLLAVAERAWAKDPDWATETNPEKAAAQYQQAWSEFVNVIGKRELPRLNQYAGGFVYRIPTAGAAIIDGKIAANVQLPGFTIRYTTDGTEPTLQSKTYTEPIPYKGTVILKVFNDEGRSGNSIKIVRP</sequence>
<dbReference type="Pfam" id="PF00728">
    <property type="entry name" value="Glyco_hydro_20"/>
    <property type="match status" value="1"/>
</dbReference>
<evidence type="ECO:0000256" key="1">
    <source>
        <dbReference type="ARBA" id="ARBA00001231"/>
    </source>
</evidence>
<dbReference type="GO" id="GO:0005975">
    <property type="term" value="P:carbohydrate metabolic process"/>
    <property type="evidence" value="ECO:0007669"/>
    <property type="project" value="InterPro"/>
</dbReference>
<evidence type="ECO:0000256" key="2">
    <source>
        <dbReference type="ARBA" id="ARBA00006285"/>
    </source>
</evidence>
<feature type="domain" description="Chitobiase/beta-hexosaminidases N-terminal" evidence="10">
    <location>
        <begin position="29"/>
        <end position="178"/>
    </location>
</feature>
<dbReference type="InterPro" id="IPR025705">
    <property type="entry name" value="Beta_hexosaminidase_sua/sub"/>
</dbReference>
<dbReference type="Pfam" id="PF03174">
    <property type="entry name" value="CHB_HEX_C"/>
    <property type="match status" value="1"/>
</dbReference>
<evidence type="ECO:0000256" key="5">
    <source>
        <dbReference type="ARBA" id="ARBA00023295"/>
    </source>
</evidence>
<evidence type="ECO:0000256" key="8">
    <source>
        <dbReference type="PIRSR" id="PIRSR625705-1"/>
    </source>
</evidence>
<comment type="similarity">
    <text evidence="2">Belongs to the glycosyl hydrolase 20 family.</text>
</comment>
<dbReference type="Pfam" id="PF03173">
    <property type="entry name" value="CHB_HEX"/>
    <property type="match status" value="1"/>
</dbReference>
<dbReference type="InterPro" id="IPR004866">
    <property type="entry name" value="CHB/HEX_N_dom"/>
</dbReference>
<evidence type="ECO:0000313" key="11">
    <source>
        <dbReference type="EMBL" id="MCO4294182.1"/>
    </source>
</evidence>
<feature type="chain" id="PRO_5040850459" description="beta-N-acetylhexosaminidase" evidence="9">
    <location>
        <begin position="22"/>
        <end position="844"/>
    </location>
</feature>
<comment type="catalytic activity">
    <reaction evidence="1">
        <text>Hydrolysis of terminal non-reducing N-acetyl-D-hexosamine residues in N-acetyl-beta-D-hexosaminides.</text>
        <dbReference type="EC" id="3.2.1.52"/>
    </reaction>
</comment>
<accession>A0A9X2F3P7</accession>
<dbReference type="SUPFAM" id="SSF49384">
    <property type="entry name" value="Carbohydrate-binding domain"/>
    <property type="match status" value="1"/>
</dbReference>
<dbReference type="InterPro" id="IPR015882">
    <property type="entry name" value="HEX_bac_N"/>
</dbReference>
<dbReference type="InterPro" id="IPR013783">
    <property type="entry name" value="Ig-like_fold"/>
</dbReference>
<protein>
    <recommendedName>
        <fullName evidence="3">beta-N-acetylhexosaminidase</fullName>
        <ecNumber evidence="3">3.2.1.52</ecNumber>
    </recommendedName>
    <alternativeName>
        <fullName evidence="6">Beta-N-acetylhexosaminidase</fullName>
    </alternativeName>
    <alternativeName>
        <fullName evidence="7">N-acetyl-beta-glucosaminidase</fullName>
    </alternativeName>
</protein>
<dbReference type="InterPro" id="IPR017853">
    <property type="entry name" value="GH"/>
</dbReference>
<dbReference type="SUPFAM" id="SSF55545">
    <property type="entry name" value="beta-N-acetylhexosaminidase-like domain"/>
    <property type="match status" value="1"/>
</dbReference>
<dbReference type="InterPro" id="IPR004867">
    <property type="entry name" value="CHB_C_dom"/>
</dbReference>
<evidence type="ECO:0000256" key="9">
    <source>
        <dbReference type="SAM" id="SignalP"/>
    </source>
</evidence>
<dbReference type="CDD" id="cd02847">
    <property type="entry name" value="E_set_Chitobiase_C"/>
    <property type="match status" value="1"/>
</dbReference>
<dbReference type="Proteomes" id="UP001155182">
    <property type="component" value="Unassembled WGS sequence"/>
</dbReference>
<dbReference type="EMBL" id="JAMWYS010000053">
    <property type="protein sequence ID" value="MCO4294182.1"/>
    <property type="molecule type" value="Genomic_DNA"/>
</dbReference>
<dbReference type="GO" id="GO:0016020">
    <property type="term" value="C:membrane"/>
    <property type="evidence" value="ECO:0007669"/>
    <property type="project" value="TreeGrafter"/>
</dbReference>
<dbReference type="InterPro" id="IPR029018">
    <property type="entry name" value="Hex-like_dom2"/>
</dbReference>
<dbReference type="GO" id="GO:0030203">
    <property type="term" value="P:glycosaminoglycan metabolic process"/>
    <property type="evidence" value="ECO:0007669"/>
    <property type="project" value="TreeGrafter"/>
</dbReference>
<dbReference type="GO" id="GO:0030247">
    <property type="term" value="F:polysaccharide binding"/>
    <property type="evidence" value="ECO:0007669"/>
    <property type="project" value="InterPro"/>
</dbReference>
<proteinExistence type="inferred from homology"/>
<feature type="signal peptide" evidence="9">
    <location>
        <begin position="1"/>
        <end position="21"/>
    </location>
</feature>
<dbReference type="Gene3D" id="2.60.40.10">
    <property type="entry name" value="Immunoglobulins"/>
    <property type="match status" value="1"/>
</dbReference>
<dbReference type="InterPro" id="IPR012291">
    <property type="entry name" value="CBM2_carb-bd_dom_sf"/>
</dbReference>
<dbReference type="InterPro" id="IPR014756">
    <property type="entry name" value="Ig_E-set"/>
</dbReference>
<dbReference type="SUPFAM" id="SSF81296">
    <property type="entry name" value="E set domains"/>
    <property type="match status" value="1"/>
</dbReference>
<dbReference type="SUPFAM" id="SSF51445">
    <property type="entry name" value="(Trans)glycosidases"/>
    <property type="match status" value="1"/>
</dbReference>
<keyword evidence="12" id="KW-1185">Reference proteome</keyword>
<evidence type="ECO:0000313" key="12">
    <source>
        <dbReference type="Proteomes" id="UP001155182"/>
    </source>
</evidence>
<keyword evidence="4" id="KW-0378">Hydrolase</keyword>
<keyword evidence="5" id="KW-0326">Glycosidase</keyword>
<dbReference type="GO" id="GO:0004563">
    <property type="term" value="F:beta-N-acetylhexosaminidase activity"/>
    <property type="evidence" value="ECO:0007669"/>
    <property type="project" value="UniProtKB-EC"/>
</dbReference>